<dbReference type="InterPro" id="IPR055951">
    <property type="entry name" value="DUF7529"/>
</dbReference>
<evidence type="ECO:0000313" key="3">
    <source>
        <dbReference type="EMBL" id="ERJ05731.1"/>
    </source>
</evidence>
<dbReference type="STRING" id="1033806.HTIA_1821"/>
<feature type="region of interest" description="Disordered" evidence="1">
    <location>
        <begin position="46"/>
        <end position="67"/>
    </location>
</feature>
<dbReference type="HOGENOM" id="CLU_092285_0_1_2"/>
<feature type="region of interest" description="Disordered" evidence="1">
    <location>
        <begin position="1"/>
        <end position="29"/>
    </location>
</feature>
<feature type="compositionally biased region" description="Polar residues" evidence="1">
    <location>
        <begin position="18"/>
        <end position="29"/>
    </location>
</feature>
<evidence type="ECO:0000313" key="4">
    <source>
        <dbReference type="Proteomes" id="UP000003861"/>
    </source>
</evidence>
<evidence type="ECO:0000313" key="2">
    <source>
        <dbReference type="EMBL" id="CCQ33945.1"/>
    </source>
</evidence>
<accession>F7PFA1</accession>
<dbReference type="AlphaFoldDB" id="F7PFA1"/>
<reference evidence="3 4" key="2">
    <citation type="journal article" date="2013" name="PLoS ONE">
        <title>INDIGO - INtegrated Data Warehouse of MIcrobial GenOmes with Examples from the Red Sea Extremophiles.</title>
        <authorList>
            <person name="Alam I."/>
            <person name="Antunes A."/>
            <person name="Kamau A.A."/>
            <person name="Ba Alawi W."/>
            <person name="Kalkatawi M."/>
            <person name="Stingl U."/>
            <person name="Bajic V.B."/>
        </authorList>
    </citation>
    <scope>NUCLEOTIDE SEQUENCE [LARGE SCALE GENOMIC DNA]</scope>
    <source>
        <strain evidence="3 4">SARL4B</strain>
    </source>
</reference>
<reference evidence="3 4" key="1">
    <citation type="journal article" date="2011" name="J. Bacteriol.">
        <title>Genome sequence of Halorhabdus tiamatea, the first archaeon isolated from a deep-sea anoxic brine lake.</title>
        <authorList>
            <person name="Antunes A."/>
            <person name="Alam I."/>
            <person name="Bajic V.B."/>
            <person name="Stingl U."/>
        </authorList>
    </citation>
    <scope>NUCLEOTIDE SEQUENCE [LARGE SCALE GENOMIC DNA]</scope>
    <source>
        <strain evidence="3 4">SARL4B</strain>
    </source>
</reference>
<dbReference type="OrthoDB" id="325206at2157"/>
<dbReference type="Pfam" id="PF24373">
    <property type="entry name" value="DUF7529"/>
    <property type="match status" value="1"/>
</dbReference>
<reference evidence="2 5" key="3">
    <citation type="journal article" date="2014" name="Environ. Microbiol.">
        <title>Halorhabdus tiamatea: proteogenomics and glycosidase activity measurements identify the first cultivated euryarchaeon from a deep-sea anoxic brine lake as potential polysaccharide degrader.</title>
        <authorList>
            <person name="Werner J."/>
            <person name="Ferrer M."/>
            <person name="Michel G."/>
            <person name="Mann A.J."/>
            <person name="Huang S."/>
            <person name="Juarez S."/>
            <person name="Ciordia S."/>
            <person name="Albar J.P."/>
            <person name="Alcaide M."/>
            <person name="La Cono V."/>
            <person name="Yakimov M.M."/>
            <person name="Antunes A."/>
            <person name="Taborda M."/>
            <person name="Da Costa M.S."/>
            <person name="Amann R.I."/>
            <person name="Gloeckner F.O."/>
            <person name="Golyshina O.V."/>
            <person name="Golyshin P.N."/>
            <person name="Teeling H."/>
        </authorList>
    </citation>
    <scope>NUCLEOTIDE SEQUENCE [LARGE SCALE GENOMIC DNA]</scope>
    <source>
        <strain evidence="5">SARL4B</strain>
        <strain evidence="2">Type strain: SARL4B</strain>
    </source>
</reference>
<dbReference type="eggNOG" id="arCOG02978">
    <property type="taxonomic scope" value="Archaea"/>
</dbReference>
<name>F7PFA1_9EURY</name>
<sequence>MVRLGPDDVELDDGEQLLRSSDAAQSGWEQTLEDVEAMARDRAESGFETLILTSDNTTPKPPEADDTDEWGLVYIVPSNQAKEYEDFAEDVAFTETVVYQATSSGHAFVVTECIDPERERTLFVAGTYRLQHAAPLVEAALERGEMYTHVKKLDGTEVASIAHDDAEQFFPDPDEYTAYSA</sequence>
<dbReference type="Proteomes" id="UP000003861">
    <property type="component" value="Unassembled WGS sequence"/>
</dbReference>
<dbReference type="EMBL" id="HF571520">
    <property type="protein sequence ID" value="CCQ33945.1"/>
    <property type="molecule type" value="Genomic_DNA"/>
</dbReference>
<organism evidence="3 4">
    <name type="scientific">Halorhabdus tiamatea SARL4B</name>
    <dbReference type="NCBI Taxonomy" id="1033806"/>
    <lineage>
        <taxon>Archaea</taxon>
        <taxon>Methanobacteriati</taxon>
        <taxon>Methanobacteriota</taxon>
        <taxon>Stenosarchaea group</taxon>
        <taxon>Halobacteria</taxon>
        <taxon>Halobacteriales</taxon>
        <taxon>Haloarculaceae</taxon>
        <taxon>Halorhabdus</taxon>
    </lineage>
</organism>
<dbReference type="RefSeq" id="WP_008523661.1">
    <property type="nucleotide sequence ID" value="NC_021921.1"/>
</dbReference>
<dbReference type="KEGG" id="hti:HTIA_1821"/>
<protein>
    <submittedName>
        <fullName evidence="3">Uncharacterized protein</fullName>
    </submittedName>
</protein>
<gene>
    <name evidence="3" type="ORF">HLRTI_002258</name>
    <name evidence="2" type="ORF">HTIA_1821</name>
</gene>
<evidence type="ECO:0000313" key="5">
    <source>
        <dbReference type="Proteomes" id="UP000015381"/>
    </source>
</evidence>
<proteinExistence type="predicted"/>
<dbReference type="GeneID" id="23799614"/>
<dbReference type="EMBL" id="AFNT02000026">
    <property type="protein sequence ID" value="ERJ05731.1"/>
    <property type="molecule type" value="Genomic_DNA"/>
</dbReference>
<dbReference type="Proteomes" id="UP000015381">
    <property type="component" value="Chromosome I"/>
</dbReference>
<keyword evidence="5" id="KW-1185">Reference proteome</keyword>
<evidence type="ECO:0000256" key="1">
    <source>
        <dbReference type="SAM" id="MobiDB-lite"/>
    </source>
</evidence>